<organism evidence="2 3">
    <name type="scientific">Paracoccus alcaliphilus</name>
    <dbReference type="NCBI Taxonomy" id="34002"/>
    <lineage>
        <taxon>Bacteria</taxon>
        <taxon>Pseudomonadati</taxon>
        <taxon>Pseudomonadota</taxon>
        <taxon>Alphaproteobacteria</taxon>
        <taxon>Rhodobacterales</taxon>
        <taxon>Paracoccaceae</taxon>
        <taxon>Paracoccus</taxon>
    </lineage>
</organism>
<dbReference type="PANTHER" id="PTHR36302">
    <property type="entry name" value="BLR7088 PROTEIN"/>
    <property type="match status" value="1"/>
</dbReference>
<evidence type="ECO:0000313" key="2">
    <source>
        <dbReference type="EMBL" id="SEN27804.1"/>
    </source>
</evidence>
<name>A0A1H8F8S0_9RHOB</name>
<dbReference type="PANTHER" id="PTHR36302:SF1">
    <property type="entry name" value="COPPER CHAPERONE PCU(A)C"/>
    <property type="match status" value="1"/>
</dbReference>
<dbReference type="SUPFAM" id="SSF110087">
    <property type="entry name" value="DR1885-like metal-binding protein"/>
    <property type="match status" value="1"/>
</dbReference>
<sequence length="172" mass="18288">MLKQQFFALMAVAALIAPAAWAHDHAADEEWQAGDLTITSAFARATLPNAPVAGGFMSIENAGAQDDRLLGASSAVAGKMEIHEMMIDGDVMKMRELPDGVPLPAGERVDLRPGGLHLMFMRLNQPLVEGEEVEVTLSFQQSGEVTLPLQIGPFNAADDHAHGAAVDEHAGH</sequence>
<evidence type="ECO:0000256" key="1">
    <source>
        <dbReference type="SAM" id="SignalP"/>
    </source>
</evidence>
<dbReference type="AlphaFoldDB" id="A0A1H8F8S0"/>
<protein>
    <submittedName>
        <fullName evidence="2">Copper(I)-binding protein</fullName>
    </submittedName>
</protein>
<dbReference type="STRING" id="34002.SAMN04489859_1003198"/>
<keyword evidence="3" id="KW-1185">Reference proteome</keyword>
<keyword evidence="1" id="KW-0732">Signal</keyword>
<feature type="signal peptide" evidence="1">
    <location>
        <begin position="1"/>
        <end position="22"/>
    </location>
</feature>
<dbReference type="OrthoDB" id="9796962at2"/>
<dbReference type="RefSeq" id="WP_090610584.1">
    <property type="nucleotide sequence ID" value="NZ_CP067125.1"/>
</dbReference>
<evidence type="ECO:0000313" key="3">
    <source>
        <dbReference type="Proteomes" id="UP000199054"/>
    </source>
</evidence>
<dbReference type="InterPro" id="IPR036182">
    <property type="entry name" value="PCuAC_sf"/>
</dbReference>
<gene>
    <name evidence="2" type="ORF">SAMN04489859_1003198</name>
</gene>
<dbReference type="EMBL" id="FODE01000003">
    <property type="protein sequence ID" value="SEN27804.1"/>
    <property type="molecule type" value="Genomic_DNA"/>
</dbReference>
<dbReference type="Gene3D" id="2.60.40.1890">
    <property type="entry name" value="PCu(A)C copper chaperone"/>
    <property type="match status" value="1"/>
</dbReference>
<dbReference type="InterPro" id="IPR058248">
    <property type="entry name" value="Lxx211020-like"/>
</dbReference>
<reference evidence="2 3" key="1">
    <citation type="submission" date="2016-10" db="EMBL/GenBank/DDBJ databases">
        <authorList>
            <person name="de Groot N.N."/>
        </authorList>
    </citation>
    <scope>NUCLEOTIDE SEQUENCE [LARGE SCALE GENOMIC DNA]</scope>
    <source>
        <strain evidence="2 3">DSM 8512</strain>
    </source>
</reference>
<dbReference type="Proteomes" id="UP000199054">
    <property type="component" value="Unassembled WGS sequence"/>
</dbReference>
<proteinExistence type="predicted"/>
<dbReference type="Pfam" id="PF04314">
    <property type="entry name" value="PCuAC"/>
    <property type="match status" value="1"/>
</dbReference>
<feature type="chain" id="PRO_5011605388" evidence="1">
    <location>
        <begin position="23"/>
        <end position="172"/>
    </location>
</feature>
<accession>A0A1H8F8S0</accession>
<dbReference type="InterPro" id="IPR007410">
    <property type="entry name" value="LpqE-like"/>
</dbReference>